<dbReference type="PANTHER" id="PTHR18934:SF91">
    <property type="entry name" value="PRE-MRNA-SPLICING FACTOR ATP-DEPENDENT RNA HELICASE PRP16"/>
    <property type="match status" value="1"/>
</dbReference>
<evidence type="ECO:0000259" key="6">
    <source>
        <dbReference type="PROSITE" id="PS51194"/>
    </source>
</evidence>
<dbReference type="Proteomes" id="UP001470230">
    <property type="component" value="Unassembled WGS sequence"/>
</dbReference>
<dbReference type="Gene3D" id="3.40.50.300">
    <property type="entry name" value="P-loop containing nucleotide triphosphate hydrolases"/>
    <property type="match status" value="2"/>
</dbReference>
<keyword evidence="4" id="KW-0067">ATP-binding</keyword>
<evidence type="ECO:0000256" key="3">
    <source>
        <dbReference type="ARBA" id="ARBA00022806"/>
    </source>
</evidence>
<feature type="domain" description="Helicase C-terminal" evidence="6">
    <location>
        <begin position="728"/>
        <end position="879"/>
    </location>
</feature>
<evidence type="ECO:0008006" key="9">
    <source>
        <dbReference type="Google" id="ProtNLM"/>
    </source>
</evidence>
<dbReference type="Pfam" id="PF00270">
    <property type="entry name" value="DEAD"/>
    <property type="match status" value="1"/>
</dbReference>
<name>A0ABR2L122_9EUKA</name>
<reference evidence="7 8" key="1">
    <citation type="submission" date="2024-04" db="EMBL/GenBank/DDBJ databases">
        <title>Tritrichomonas musculus Genome.</title>
        <authorList>
            <person name="Alves-Ferreira E."/>
            <person name="Grigg M."/>
            <person name="Lorenzi H."/>
            <person name="Galac M."/>
        </authorList>
    </citation>
    <scope>NUCLEOTIDE SEQUENCE [LARGE SCALE GENOMIC DNA]</scope>
    <source>
        <strain evidence="7 8">EAF2021</strain>
    </source>
</reference>
<evidence type="ECO:0000256" key="4">
    <source>
        <dbReference type="ARBA" id="ARBA00022840"/>
    </source>
</evidence>
<dbReference type="SMART" id="SM00487">
    <property type="entry name" value="DEXDc"/>
    <property type="match status" value="1"/>
</dbReference>
<dbReference type="Gene3D" id="1.20.120.1750">
    <property type="match status" value="1"/>
</dbReference>
<dbReference type="PANTHER" id="PTHR18934">
    <property type="entry name" value="ATP-DEPENDENT RNA HELICASE"/>
    <property type="match status" value="1"/>
</dbReference>
<evidence type="ECO:0000313" key="8">
    <source>
        <dbReference type="Proteomes" id="UP001470230"/>
    </source>
</evidence>
<evidence type="ECO:0000256" key="1">
    <source>
        <dbReference type="ARBA" id="ARBA00022741"/>
    </source>
</evidence>
<gene>
    <name evidence="7" type="ORF">M9Y10_014668</name>
</gene>
<dbReference type="InterPro" id="IPR014001">
    <property type="entry name" value="Helicase_ATP-bd"/>
</dbReference>
<dbReference type="Pfam" id="PF26200">
    <property type="entry name" value="Rcat_RNF216"/>
    <property type="match status" value="1"/>
</dbReference>
<evidence type="ECO:0000313" key="7">
    <source>
        <dbReference type="EMBL" id="KAK8896751.1"/>
    </source>
</evidence>
<keyword evidence="8" id="KW-1185">Reference proteome</keyword>
<dbReference type="PROSITE" id="PS51192">
    <property type="entry name" value="HELICASE_ATP_BIND_1"/>
    <property type="match status" value="1"/>
</dbReference>
<dbReference type="InterPro" id="IPR001650">
    <property type="entry name" value="Helicase_C-like"/>
</dbReference>
<evidence type="ECO:0000256" key="2">
    <source>
        <dbReference type="ARBA" id="ARBA00022801"/>
    </source>
</evidence>
<proteinExistence type="predicted"/>
<dbReference type="SUPFAM" id="SSF57850">
    <property type="entry name" value="RING/U-box"/>
    <property type="match status" value="1"/>
</dbReference>
<dbReference type="PROSITE" id="PS00028">
    <property type="entry name" value="ZINC_FINGER_C2H2_1"/>
    <property type="match status" value="1"/>
</dbReference>
<sequence>MFISNKRQWHSNQKDYLADLQTYNEFLYNFSCNTNNKNQNILILIYTSQITVKSIVSNQLLWENVNQVNQANQEYNYLQSNTLILNNIFDICKLKRMMKYSCKNIKIITFNLDKYFAKTFLFRYQSIYTFLFRSNKNKLNLLPKSFSSNFIKIYEDFQKSLIYKQAINASKVEPLIDNTKLPQSNFNDCISENQQIIQKITKSKPVKHYQFFDDTIMPIHDYFEVILTIKKKFFSCAMYIKNNSILSNKKNFYNMKIASKTILTNFDLYNYLIRNEIRLPKDQIKDLHKLAKTQIHKIIKMSRYNYCETVQNSELKEIIYEINVFVLNHSVYANDLKKNWKKLGKKFSEIEKIHSSNDSVFDLIFNSIENIMKYNQSCKNLSIKEKRSMANNANSVFKAINVVLDFLINEKSKKQSKEVEKMLFKIVFKPNQIESYKTNVFSVINVHDKLINTTNSIFSLSSSTGSGKTRCAPFILAIKTIQDDMKRPFIIMTQPRYSVIKSKINDFKNILGDSIKIVTSINRMLKYYVKLNNNLKLNFNPRFMKPIMGIFTPRSLLELIHKVDQINLNICSVTRFCLDEIHERSVESDVLTAIIARKINDLNKEEKNFPLQLLMMSATPDSRVFKCFRYVSQFKLPDSSLYPVDIIKQQVNDMDKINEAVTDHTIRIIQGMADGSIETGHIIIFTSGNSRMNDIKRMIYEQIKTLSYINNCALKIIQKIDSLYEDDNIDDFYKNLDTLIEEETKKKCFFKMFLFILPIKYIGYASNEQKEICLNPIPNHSNVIKIIMATNAIESSVTIKDLVAVVDSGIHNHSSYNVKNGLSNLIEEPISVQSQIQRKGRVGRIKSGISVQITMKNQKLPEVLPPAIQTSDISLNILSLRKIGYKLEEIDNLPDKINDDEMKKYISELESLKALTLENHELTKFGDLLEKFYLLSPCISAAILSVSGYQHDDEEGILNIVKDEDIKEKDLRILLGCIITLIINSSDLVTNNYSYKLRSYFDKRSDIITLLRTILDLAQFDEKEILINETDFGLESKKVIKMLGKLQSIADNFIFPKEEVQNIIDIKEEKALIWKQIFKSLNKYTEKLVLENNLYQFIQQLIDEIGKNKPEWITSRKVTFANIENSSTVPSFIYKGNEVLSFNTDDSEAFIDLKMRPGSIGLDSPGSGLIFSIIHDNNIKMNHGYLIHSLENDEFIPHPISIETSVILNNDFSAPLLNAYFKDDKDHFQKFSHRSSNNIETGNTLFYRSQEKLTDSEKNQYALFSFVPKDETAIELFTDAVKIIEKLMPFTASTILIPDYDLDCIVSLHCEGNNRIDSSVHFFEKNDYFAYRLNKETIDYLYENIEQLKKCHETLSISITAENMTYSISTNDEFENRNINFERDFYPHTNPLTPYVFNDDPIYHNHLIMASTTKIDTFEESLIPWKININEVFDSEEMSVLHTANNIARNTITFRRSFNRLIFRTHESILQIKGRAPRSYDVADIPLQLGPVSRLYYLCANEYIQGLSLTKPIDFKGFYYRGRPVINIPEISEIPFTFSRYIGNSCYCLDVKDENRINEIIDKVYQLCDDNEVGVCCEDFPVFSAFIRHRVHSNFSQKEFSIKVNSILDAFGGVILKRYDYIEFANKDTYQGMIKILMYWVDFTVPLAAMIQKEIEESEMGPIYNTLSNYIDPVILNDDKVQKVIKKWLNDNDIQIEENFSELTSFSNNIDKVLIEFKKNPPTIPFNAHPIPEQYNIIQINHHIKHFNRTKENKWYLNQLTRTLFTPLEVSDDEIMDFLNHFQESYKKADKCYDDLLYELYSHDEEPTYSRHLISIYNEDGTIEQKHFCVDCLYDTFLYNLRKMYSKEEDCCSLINIYNDILPLTNVSFIQNDDLSAMVPFGQMIWSLIKEPKISNQTKTWITAALIRCLKRSSKITFCPMHPYILIPIKQQGEIIDCPVSSCKYCHCYLCNQWHLKGKCEEEESLPAGSRICPFCKEIVEKSEACNHIHCNCGKDFCYYCGLGFENSSQCYHHMDTEKHWEVAPDYARFILKSIIDDTALKDFYEKYPQWKPKWFENET</sequence>
<evidence type="ECO:0000259" key="5">
    <source>
        <dbReference type="PROSITE" id="PS51192"/>
    </source>
</evidence>
<keyword evidence="2" id="KW-0378">Hydrolase</keyword>
<dbReference type="SUPFAM" id="SSF52540">
    <property type="entry name" value="P-loop containing nucleoside triphosphate hydrolases"/>
    <property type="match status" value="1"/>
</dbReference>
<dbReference type="EMBL" id="JAPFFF010000002">
    <property type="protein sequence ID" value="KAK8896751.1"/>
    <property type="molecule type" value="Genomic_DNA"/>
</dbReference>
<keyword evidence="3" id="KW-0347">Helicase</keyword>
<comment type="caution">
    <text evidence="7">The sequence shown here is derived from an EMBL/GenBank/DDBJ whole genome shotgun (WGS) entry which is preliminary data.</text>
</comment>
<dbReference type="CDD" id="cd22584">
    <property type="entry name" value="Rcat_RBR_unk"/>
    <property type="match status" value="1"/>
</dbReference>
<dbReference type="PROSITE" id="PS51194">
    <property type="entry name" value="HELICASE_CTER"/>
    <property type="match status" value="1"/>
</dbReference>
<dbReference type="InterPro" id="IPR011545">
    <property type="entry name" value="DEAD/DEAH_box_helicase_dom"/>
</dbReference>
<feature type="domain" description="Helicase ATP-binding" evidence="5">
    <location>
        <begin position="449"/>
        <end position="638"/>
    </location>
</feature>
<dbReference type="InterPro" id="IPR027417">
    <property type="entry name" value="P-loop_NTPase"/>
</dbReference>
<dbReference type="SMART" id="SM00490">
    <property type="entry name" value="HELICc"/>
    <property type="match status" value="1"/>
</dbReference>
<keyword evidence="1" id="KW-0547">Nucleotide-binding</keyword>
<organism evidence="7 8">
    <name type="scientific">Tritrichomonas musculus</name>
    <dbReference type="NCBI Taxonomy" id="1915356"/>
    <lineage>
        <taxon>Eukaryota</taxon>
        <taxon>Metamonada</taxon>
        <taxon>Parabasalia</taxon>
        <taxon>Tritrichomonadida</taxon>
        <taxon>Tritrichomonadidae</taxon>
        <taxon>Tritrichomonas</taxon>
    </lineage>
</organism>
<accession>A0ABR2L122</accession>
<dbReference type="InterPro" id="IPR013087">
    <property type="entry name" value="Znf_C2H2_type"/>
</dbReference>
<protein>
    <recommendedName>
        <fullName evidence="9">Helicase conserved C-terminal domain containing protein</fullName>
    </recommendedName>
</protein>